<dbReference type="GO" id="GO:0070043">
    <property type="term" value="F:rRNA (guanine-N7-)-methyltransferase activity"/>
    <property type="evidence" value="ECO:0007669"/>
    <property type="project" value="TreeGrafter"/>
</dbReference>
<dbReference type="PANTHER" id="PTHR47313">
    <property type="entry name" value="RIBOSOMAL RNA LARGE SUBUNIT METHYLTRANSFERASE K/L"/>
    <property type="match status" value="1"/>
</dbReference>
<dbReference type="Gene3D" id="3.40.50.150">
    <property type="entry name" value="Vaccinia Virus protein VP39"/>
    <property type="match status" value="1"/>
</dbReference>
<protein>
    <submittedName>
        <fullName evidence="5">Class I SAM-dependent RNA methyltransferase</fullName>
    </submittedName>
</protein>
<organism evidence="5 6">
    <name type="scientific">Hujiaoplasma nucleasis</name>
    <dbReference type="NCBI Taxonomy" id="2725268"/>
    <lineage>
        <taxon>Bacteria</taxon>
        <taxon>Bacillati</taxon>
        <taxon>Mycoplasmatota</taxon>
        <taxon>Mollicutes</taxon>
        <taxon>Candidatus Izemoplasmatales</taxon>
        <taxon>Hujiaoplasmataceae</taxon>
        <taxon>Hujiaoplasma</taxon>
    </lineage>
</organism>
<evidence type="ECO:0000256" key="1">
    <source>
        <dbReference type="ARBA" id="ARBA00022603"/>
    </source>
</evidence>
<dbReference type="Pfam" id="PF01170">
    <property type="entry name" value="UPF0020"/>
    <property type="match status" value="1"/>
</dbReference>
<dbReference type="GO" id="GO:0008990">
    <property type="term" value="F:rRNA (guanine-N2-)-methyltransferase activity"/>
    <property type="evidence" value="ECO:0007669"/>
    <property type="project" value="TreeGrafter"/>
</dbReference>
<keyword evidence="3" id="KW-0694">RNA-binding</keyword>
<gene>
    <name evidence="5" type="ORF">HF295_00070</name>
</gene>
<evidence type="ECO:0000313" key="6">
    <source>
        <dbReference type="Proteomes" id="UP000512167"/>
    </source>
</evidence>
<dbReference type="SUPFAM" id="SSF53335">
    <property type="entry name" value="S-adenosyl-L-methionine-dependent methyltransferases"/>
    <property type="match status" value="1"/>
</dbReference>
<evidence type="ECO:0000259" key="4">
    <source>
        <dbReference type="PROSITE" id="PS51165"/>
    </source>
</evidence>
<proteinExistence type="predicted"/>
<dbReference type="InterPro" id="IPR053943">
    <property type="entry name" value="RlmKL-like_Mtase_CS"/>
</dbReference>
<dbReference type="CDD" id="cd11715">
    <property type="entry name" value="THUMP_AdoMetMT"/>
    <property type="match status" value="1"/>
</dbReference>
<dbReference type="InterPro" id="IPR029063">
    <property type="entry name" value="SAM-dependent_MTases_sf"/>
</dbReference>
<dbReference type="InterPro" id="IPR000241">
    <property type="entry name" value="RlmKL-like_Mtase"/>
</dbReference>
<dbReference type="SMART" id="SM00981">
    <property type="entry name" value="THUMP"/>
    <property type="match status" value="1"/>
</dbReference>
<keyword evidence="2 5" id="KW-0808">Transferase</keyword>
<dbReference type="Proteomes" id="UP000512167">
    <property type="component" value="Chromosome"/>
</dbReference>
<dbReference type="PROSITE" id="PS01261">
    <property type="entry name" value="UPF0020"/>
    <property type="match status" value="1"/>
</dbReference>
<accession>A0A7L6N2P8</accession>
<dbReference type="InterPro" id="IPR054170">
    <property type="entry name" value="RlmL_1st"/>
</dbReference>
<evidence type="ECO:0000256" key="2">
    <source>
        <dbReference type="ARBA" id="ARBA00022679"/>
    </source>
</evidence>
<dbReference type="InterPro" id="IPR004114">
    <property type="entry name" value="THUMP_dom"/>
</dbReference>
<feature type="domain" description="THUMP" evidence="4">
    <location>
        <begin position="45"/>
        <end position="155"/>
    </location>
</feature>
<dbReference type="RefSeq" id="WP_312031801.1">
    <property type="nucleotide sequence ID" value="NZ_CP051151.1"/>
</dbReference>
<dbReference type="KEGG" id="tbk:HF295_00070"/>
<dbReference type="Pfam" id="PF02926">
    <property type="entry name" value="THUMP"/>
    <property type="match status" value="1"/>
</dbReference>
<dbReference type="PROSITE" id="PS51165">
    <property type="entry name" value="THUMP"/>
    <property type="match status" value="1"/>
</dbReference>
<evidence type="ECO:0000313" key="5">
    <source>
        <dbReference type="EMBL" id="QLY39335.1"/>
    </source>
</evidence>
<dbReference type="GO" id="GO:0003723">
    <property type="term" value="F:RNA binding"/>
    <property type="evidence" value="ECO:0007669"/>
    <property type="project" value="UniProtKB-UniRule"/>
</dbReference>
<sequence>MNKIELIATTTFGLEAIVKRELENLNFEIKEVDNGKVVFFSDYQGIARANLWLRCADRVLWKIGEFKALTFDELFDQTLALPWSEYIPKDGKFTVLGQSVKSKLFSISDSQAIVKKAIVENMKDKYNISWFKETGAEYTVKVSLLNDIATLTIDTSGESLHKRGYRVQPVTAPIKETLAAAMVLLSYWTPDRILQDPFCGSGTIAIEAAMIGRNIAPGLQRDFASKHWEVISEDIWREEIRNAYKKINVDLMMDIRASDLDEASVKAAIENADEAGVLDTINFEHCNFKYAIYDGDYGIFITNPPYGSRLSSNEDLSEMYEEIKKIFRRLKNWSKYIITDEENLEKLIKFDANRKRILFNGRIKTTYYQFYGPRPNEKDDL</sequence>
<keyword evidence="6" id="KW-1185">Reference proteome</keyword>
<keyword evidence="1 5" id="KW-0489">Methyltransferase</keyword>
<dbReference type="PANTHER" id="PTHR47313:SF1">
    <property type="entry name" value="RIBOSOMAL RNA LARGE SUBUNIT METHYLTRANSFERASE K_L"/>
    <property type="match status" value="1"/>
</dbReference>
<evidence type="ECO:0000256" key="3">
    <source>
        <dbReference type="PROSITE-ProRule" id="PRU00529"/>
    </source>
</evidence>
<reference evidence="5 6" key="1">
    <citation type="submission" date="2020-04" db="EMBL/GenBank/DDBJ databases">
        <authorList>
            <person name="Zheng R.K."/>
            <person name="Sun C.M."/>
        </authorList>
    </citation>
    <scope>NUCLEOTIDE SEQUENCE [LARGE SCALE GENOMIC DNA]</scope>
    <source>
        <strain evidence="6">zrk29</strain>
    </source>
</reference>
<dbReference type="EMBL" id="CP051151">
    <property type="protein sequence ID" value="QLY39335.1"/>
    <property type="molecule type" value="Genomic_DNA"/>
</dbReference>
<dbReference type="AlphaFoldDB" id="A0A7L6N2P8"/>
<dbReference type="Pfam" id="PF22020">
    <property type="entry name" value="RlmL_1st"/>
    <property type="match status" value="1"/>
</dbReference>
<name>A0A7L6N2P8_9MOLU</name>
<dbReference type="Gene3D" id="3.30.2130.30">
    <property type="match status" value="1"/>
</dbReference>